<feature type="domain" description="Ribosomal eL28/Mak16" evidence="5">
    <location>
        <begin position="8"/>
        <end position="129"/>
    </location>
</feature>
<dbReference type="Gene3D" id="3.30.390.110">
    <property type="match status" value="1"/>
</dbReference>
<keyword evidence="2" id="KW-0689">Ribosomal protein</keyword>
<accession>A0A7S1V3G1</accession>
<evidence type="ECO:0000256" key="3">
    <source>
        <dbReference type="ARBA" id="ARBA00023274"/>
    </source>
</evidence>
<evidence type="ECO:0000256" key="2">
    <source>
        <dbReference type="ARBA" id="ARBA00022980"/>
    </source>
</evidence>
<evidence type="ECO:0000256" key="4">
    <source>
        <dbReference type="SAM" id="MobiDB-lite"/>
    </source>
</evidence>
<gene>
    <name evidence="6" type="ORF">GOCE00092_LOCUS14796</name>
</gene>
<keyword evidence="3" id="KW-0687">Ribonucleoprotein</keyword>
<proteinExistence type="inferred from homology"/>
<dbReference type="GO" id="GO:1990904">
    <property type="term" value="C:ribonucleoprotein complex"/>
    <property type="evidence" value="ECO:0007669"/>
    <property type="project" value="UniProtKB-KW"/>
</dbReference>
<sequence>MVQVPDALVWELVKKNTSFMKKVNGRSKRSGCVKFSVEPTNVKSISTFQCSGLANSKAVSVVFAPDNKAVLVKKTASKAHTQPAKGTSSTNVHKDFRRSEKIILSQAIDNYYRPDLKAPLLGKFTKIYQGNRRAAGTKSKVPVKKGRTSSKA</sequence>
<feature type="compositionally biased region" description="Basic residues" evidence="4">
    <location>
        <begin position="141"/>
        <end position="152"/>
    </location>
</feature>
<dbReference type="Pfam" id="PF01778">
    <property type="entry name" value="Ribosomal_L28e"/>
    <property type="match status" value="1"/>
</dbReference>
<evidence type="ECO:0000313" key="6">
    <source>
        <dbReference type="EMBL" id="CAD9286657.1"/>
    </source>
</evidence>
<name>A0A7S1V3G1_9STRA</name>
<organism evidence="6">
    <name type="scientific">Grammatophora oceanica</name>
    <dbReference type="NCBI Taxonomy" id="210454"/>
    <lineage>
        <taxon>Eukaryota</taxon>
        <taxon>Sar</taxon>
        <taxon>Stramenopiles</taxon>
        <taxon>Ochrophyta</taxon>
        <taxon>Bacillariophyta</taxon>
        <taxon>Fragilariophyceae</taxon>
        <taxon>Fragilariophycidae</taxon>
        <taxon>Rhabdonematales</taxon>
        <taxon>Grammatophoraceae</taxon>
        <taxon>Grammatophora</taxon>
    </lineage>
</organism>
<dbReference type="EMBL" id="HBGK01028460">
    <property type="protein sequence ID" value="CAD9286657.1"/>
    <property type="molecule type" value="Transcribed_RNA"/>
</dbReference>
<reference evidence="6" key="1">
    <citation type="submission" date="2021-01" db="EMBL/GenBank/DDBJ databases">
        <authorList>
            <person name="Corre E."/>
            <person name="Pelletier E."/>
            <person name="Niang G."/>
            <person name="Scheremetjew M."/>
            <person name="Finn R."/>
            <person name="Kale V."/>
            <person name="Holt S."/>
            <person name="Cochrane G."/>
            <person name="Meng A."/>
            <person name="Brown T."/>
            <person name="Cohen L."/>
        </authorList>
    </citation>
    <scope>NUCLEOTIDE SEQUENCE</scope>
    <source>
        <strain evidence="6">CCMP 410</strain>
    </source>
</reference>
<dbReference type="InterPro" id="IPR002672">
    <property type="entry name" value="Ribosomal_eL28"/>
</dbReference>
<dbReference type="GO" id="GO:0003735">
    <property type="term" value="F:structural constituent of ribosome"/>
    <property type="evidence" value="ECO:0007669"/>
    <property type="project" value="InterPro"/>
</dbReference>
<evidence type="ECO:0000256" key="1">
    <source>
        <dbReference type="ARBA" id="ARBA00007926"/>
    </source>
</evidence>
<dbReference type="GO" id="GO:0005840">
    <property type="term" value="C:ribosome"/>
    <property type="evidence" value="ECO:0007669"/>
    <property type="project" value="UniProtKB-KW"/>
</dbReference>
<dbReference type="InterPro" id="IPR029004">
    <property type="entry name" value="Ribosomal_eL28/Mak16"/>
</dbReference>
<protein>
    <recommendedName>
        <fullName evidence="5">Ribosomal eL28/Mak16 domain-containing protein</fullName>
    </recommendedName>
</protein>
<feature type="region of interest" description="Disordered" evidence="4">
    <location>
        <begin position="132"/>
        <end position="152"/>
    </location>
</feature>
<dbReference type="PANTHER" id="PTHR10544">
    <property type="entry name" value="60S RIBOSOMAL PROTEIN L28"/>
    <property type="match status" value="1"/>
</dbReference>
<evidence type="ECO:0000259" key="5">
    <source>
        <dbReference type="Pfam" id="PF01778"/>
    </source>
</evidence>
<comment type="similarity">
    <text evidence="1">Belongs to the eukaryotic ribosomal protein eL28 family.</text>
</comment>
<dbReference type="AlphaFoldDB" id="A0A7S1V3G1"/>
<dbReference type="GO" id="GO:0006412">
    <property type="term" value="P:translation"/>
    <property type="evidence" value="ECO:0007669"/>
    <property type="project" value="InterPro"/>
</dbReference>